<dbReference type="Pfam" id="PF02518">
    <property type="entry name" value="HATPase_c"/>
    <property type="match status" value="1"/>
</dbReference>
<dbReference type="Gene3D" id="3.30.565.10">
    <property type="entry name" value="Histidine kinase-like ATPase, C-terminal domain"/>
    <property type="match status" value="1"/>
</dbReference>
<dbReference type="EMBL" id="JAVREL010000017">
    <property type="protein sequence ID" value="MDT0345938.1"/>
    <property type="molecule type" value="Genomic_DNA"/>
</dbReference>
<dbReference type="InterPro" id="IPR050267">
    <property type="entry name" value="Anti-sigma-factor_SerPK"/>
</dbReference>
<evidence type="ECO:0000256" key="1">
    <source>
        <dbReference type="ARBA" id="ARBA00022527"/>
    </source>
</evidence>
<reference evidence="4" key="1">
    <citation type="submission" date="2023-07" db="EMBL/GenBank/DDBJ databases">
        <title>30 novel species of actinomycetes from the DSMZ collection.</title>
        <authorList>
            <person name="Nouioui I."/>
        </authorList>
    </citation>
    <scope>NUCLEOTIDE SEQUENCE [LARGE SCALE GENOMIC DNA]</scope>
    <source>
        <strain evidence="4">DSM 44938</strain>
    </source>
</reference>
<gene>
    <name evidence="3" type="ORF">RM590_25610</name>
</gene>
<protein>
    <submittedName>
        <fullName evidence="3">ATP-binding protein</fullName>
    </submittedName>
</protein>
<keyword evidence="4" id="KW-1185">Reference proteome</keyword>
<keyword evidence="1" id="KW-0808">Transferase</keyword>
<sequence length="98" mass="10718">MSVLADAGALLVSELVTNSVRHSGSRAVRVTVTRTGRNVVRVAVVDASRTMPERRHPRDDAVSGRGLVIVEALTTRWGTDPLPRGKRVWAELTCEDTR</sequence>
<name>A0ABU2MYQ9_9ACTN</name>
<evidence type="ECO:0000313" key="4">
    <source>
        <dbReference type="Proteomes" id="UP001183246"/>
    </source>
</evidence>
<dbReference type="CDD" id="cd16936">
    <property type="entry name" value="HATPase_RsbW-like"/>
    <property type="match status" value="1"/>
</dbReference>
<keyword evidence="3" id="KW-0547">Nucleotide-binding</keyword>
<dbReference type="Proteomes" id="UP001183246">
    <property type="component" value="Unassembled WGS sequence"/>
</dbReference>
<organism evidence="3 4">
    <name type="scientific">Streptomyces litchfieldiae</name>
    <dbReference type="NCBI Taxonomy" id="3075543"/>
    <lineage>
        <taxon>Bacteria</taxon>
        <taxon>Bacillati</taxon>
        <taxon>Actinomycetota</taxon>
        <taxon>Actinomycetes</taxon>
        <taxon>Kitasatosporales</taxon>
        <taxon>Streptomycetaceae</taxon>
        <taxon>Streptomyces</taxon>
    </lineage>
</organism>
<dbReference type="GO" id="GO:0005524">
    <property type="term" value="F:ATP binding"/>
    <property type="evidence" value="ECO:0007669"/>
    <property type="project" value="UniProtKB-KW"/>
</dbReference>
<comment type="caution">
    <text evidence="3">The sequence shown here is derived from an EMBL/GenBank/DDBJ whole genome shotgun (WGS) entry which is preliminary data.</text>
</comment>
<dbReference type="InterPro" id="IPR003594">
    <property type="entry name" value="HATPase_dom"/>
</dbReference>
<proteinExistence type="predicted"/>
<keyword evidence="3" id="KW-0067">ATP-binding</keyword>
<keyword evidence="1" id="KW-0418">Kinase</keyword>
<accession>A0ABU2MYQ9</accession>
<feature type="domain" description="Histidine kinase/HSP90-like ATPase" evidence="2">
    <location>
        <begin position="10"/>
        <end position="92"/>
    </location>
</feature>
<dbReference type="PANTHER" id="PTHR35526">
    <property type="entry name" value="ANTI-SIGMA-F FACTOR RSBW-RELATED"/>
    <property type="match status" value="1"/>
</dbReference>
<evidence type="ECO:0000259" key="2">
    <source>
        <dbReference type="Pfam" id="PF02518"/>
    </source>
</evidence>
<dbReference type="SUPFAM" id="SSF55874">
    <property type="entry name" value="ATPase domain of HSP90 chaperone/DNA topoisomerase II/histidine kinase"/>
    <property type="match status" value="1"/>
</dbReference>
<dbReference type="PANTHER" id="PTHR35526:SF3">
    <property type="entry name" value="ANTI-SIGMA-F FACTOR RSBW"/>
    <property type="match status" value="1"/>
</dbReference>
<keyword evidence="1" id="KW-0723">Serine/threonine-protein kinase</keyword>
<evidence type="ECO:0000313" key="3">
    <source>
        <dbReference type="EMBL" id="MDT0345938.1"/>
    </source>
</evidence>
<dbReference type="InterPro" id="IPR036890">
    <property type="entry name" value="HATPase_C_sf"/>
</dbReference>